<evidence type="ECO:0000256" key="7">
    <source>
        <dbReference type="ARBA" id="ARBA00022605"/>
    </source>
</evidence>
<dbReference type="InterPro" id="IPR001926">
    <property type="entry name" value="TrpB-like_PALP"/>
</dbReference>
<evidence type="ECO:0000256" key="21">
    <source>
        <dbReference type="SAM" id="MobiDB-lite"/>
    </source>
</evidence>
<proteinExistence type="inferred from homology"/>
<dbReference type="GO" id="GO:0006535">
    <property type="term" value="P:cysteine biosynthetic process from serine"/>
    <property type="evidence" value="ECO:0007669"/>
    <property type="project" value="InterPro"/>
</dbReference>
<dbReference type="GO" id="GO:0005739">
    <property type="term" value="C:mitochondrion"/>
    <property type="evidence" value="ECO:0007669"/>
    <property type="project" value="UniProtKB-SubCell"/>
</dbReference>
<dbReference type="InterPro" id="IPR036148">
    <property type="entry name" value="MmgE/PrpD_sf"/>
</dbReference>
<dbReference type="FunFam" id="3.40.50.1100:FF:000011">
    <property type="entry name" value="Cysteine synthase (o-acetylserine)"/>
    <property type="match status" value="1"/>
</dbReference>
<evidence type="ECO:0000256" key="2">
    <source>
        <dbReference type="ARBA" id="ARBA00004173"/>
    </source>
</evidence>
<name>A0AAF0EC30_9BASI</name>
<keyword evidence="9" id="KW-0663">Pyridoxal phosphate</keyword>
<evidence type="ECO:0000259" key="22">
    <source>
        <dbReference type="Pfam" id="PF00291"/>
    </source>
</evidence>
<dbReference type="Proteomes" id="UP001214415">
    <property type="component" value="Chromosome 2"/>
</dbReference>
<evidence type="ECO:0000256" key="1">
    <source>
        <dbReference type="ARBA" id="ARBA00001933"/>
    </source>
</evidence>
<dbReference type="PANTHER" id="PTHR16943">
    <property type="entry name" value="2-METHYLCITRATE DEHYDRATASE-RELATED"/>
    <property type="match status" value="1"/>
</dbReference>
<dbReference type="Gene3D" id="3.30.1330.120">
    <property type="entry name" value="2-methylcitrate dehydratase PrpD"/>
    <property type="match status" value="1"/>
</dbReference>
<evidence type="ECO:0000256" key="5">
    <source>
        <dbReference type="ARBA" id="ARBA00007103"/>
    </source>
</evidence>
<dbReference type="EMBL" id="CP119901">
    <property type="protein sequence ID" value="WFD22214.1"/>
    <property type="molecule type" value="Genomic_DNA"/>
</dbReference>
<evidence type="ECO:0000256" key="17">
    <source>
        <dbReference type="ARBA" id="ARBA00072087"/>
    </source>
</evidence>
<comment type="catalytic activity">
    <reaction evidence="14">
        <text>O-acetyl-L-serine + hydrogen sulfide = L-cysteine + acetate</text>
        <dbReference type="Rhea" id="RHEA:14829"/>
        <dbReference type="ChEBI" id="CHEBI:29919"/>
        <dbReference type="ChEBI" id="CHEBI:30089"/>
        <dbReference type="ChEBI" id="CHEBI:35235"/>
        <dbReference type="ChEBI" id="CHEBI:58340"/>
        <dbReference type="EC" id="2.5.1.47"/>
    </reaction>
</comment>
<evidence type="ECO:0000256" key="11">
    <source>
        <dbReference type="ARBA" id="ARBA00023128"/>
    </source>
</evidence>
<dbReference type="GO" id="GO:0051537">
    <property type="term" value="F:2 iron, 2 sulfur cluster binding"/>
    <property type="evidence" value="ECO:0007669"/>
    <property type="project" value="InterPro"/>
</dbReference>
<dbReference type="SUPFAM" id="SSF103378">
    <property type="entry name" value="2-methylcitrate dehydratase PrpD"/>
    <property type="match status" value="1"/>
</dbReference>
<dbReference type="InterPro" id="IPR045337">
    <property type="entry name" value="MmgE_PrpD_C"/>
</dbReference>
<dbReference type="NCBIfam" id="NF006943">
    <property type="entry name" value="PRK09425.1"/>
    <property type="match status" value="1"/>
</dbReference>
<keyword evidence="11" id="KW-0496">Mitochondrion</keyword>
<dbReference type="Pfam" id="PF19305">
    <property type="entry name" value="MmgE_PrpD_C"/>
    <property type="match status" value="1"/>
</dbReference>
<keyword evidence="8" id="KW-0808">Transferase</keyword>
<dbReference type="SUPFAM" id="SSF53686">
    <property type="entry name" value="Tryptophan synthase beta subunit-like PLP-dependent enzymes"/>
    <property type="match status" value="1"/>
</dbReference>
<dbReference type="AlphaFoldDB" id="A0AAF0EC30"/>
<gene>
    <name evidence="25" type="primary">PDH1</name>
    <name evidence="25" type="ORF">MEQU1_000879</name>
</gene>
<comment type="catalytic activity">
    <reaction evidence="15">
        <text>O-succinyl-L-serine + hydrogen sulfide = L-cysteine + succinate</text>
        <dbReference type="Rhea" id="RHEA:53816"/>
        <dbReference type="ChEBI" id="CHEBI:29919"/>
        <dbReference type="ChEBI" id="CHEBI:30031"/>
        <dbReference type="ChEBI" id="CHEBI:35235"/>
        <dbReference type="ChEBI" id="CHEBI:136856"/>
    </reaction>
</comment>
<keyword evidence="7" id="KW-0028">Amino-acid biosynthesis</keyword>
<evidence type="ECO:0000256" key="12">
    <source>
        <dbReference type="ARBA" id="ARBA00023192"/>
    </source>
</evidence>
<dbReference type="InterPro" id="IPR042183">
    <property type="entry name" value="MmgE/PrpD_sf_1"/>
</dbReference>
<evidence type="ECO:0000256" key="16">
    <source>
        <dbReference type="ARBA" id="ARBA00058228"/>
    </source>
</evidence>
<evidence type="ECO:0000256" key="10">
    <source>
        <dbReference type="ARBA" id="ARBA00022946"/>
    </source>
</evidence>
<comment type="pathway">
    <text evidence="3">Amino-acid biosynthesis; L-cysteine biosynthesis; L-cysteine from L-serine: step 2/2.</text>
</comment>
<dbReference type="PROSITE" id="PS00901">
    <property type="entry name" value="CYS_SYNTHASE"/>
    <property type="match status" value="1"/>
</dbReference>
<feature type="domain" description="MmgE/PrpD N-terminal" evidence="23">
    <location>
        <begin position="37"/>
        <end position="290"/>
    </location>
</feature>
<evidence type="ECO:0000256" key="20">
    <source>
        <dbReference type="ARBA" id="ARBA00081847"/>
    </source>
</evidence>
<dbReference type="Pfam" id="PF00291">
    <property type="entry name" value="PALP"/>
    <property type="match status" value="1"/>
</dbReference>
<evidence type="ECO:0000256" key="8">
    <source>
        <dbReference type="ARBA" id="ARBA00022679"/>
    </source>
</evidence>
<comment type="function">
    <text evidence="16">Catalyzes the conversion of O-succinyl-L-serine into cysteine, the last step in the cysteine biosynthesis pathway. Can also use O-acetyl-L-serine.</text>
</comment>
<evidence type="ECO:0000313" key="25">
    <source>
        <dbReference type="EMBL" id="WFD22214.1"/>
    </source>
</evidence>
<organism evidence="25 26">
    <name type="scientific">Malassezia equina</name>
    <dbReference type="NCBI Taxonomy" id="1381935"/>
    <lineage>
        <taxon>Eukaryota</taxon>
        <taxon>Fungi</taxon>
        <taxon>Dikarya</taxon>
        <taxon>Basidiomycota</taxon>
        <taxon>Ustilaginomycotina</taxon>
        <taxon>Malasseziomycetes</taxon>
        <taxon>Malasseziales</taxon>
        <taxon>Malasseziaceae</taxon>
        <taxon>Malassezia</taxon>
    </lineage>
</organism>
<keyword evidence="12" id="KW-0198">Cysteine biosynthesis</keyword>
<evidence type="ECO:0000256" key="18">
    <source>
        <dbReference type="ARBA" id="ARBA00078262"/>
    </source>
</evidence>
<dbReference type="GO" id="GO:0004124">
    <property type="term" value="F:cysteine synthase activity"/>
    <property type="evidence" value="ECO:0007669"/>
    <property type="project" value="UniProtKB-EC"/>
</dbReference>
<evidence type="ECO:0000256" key="3">
    <source>
        <dbReference type="ARBA" id="ARBA00004962"/>
    </source>
</evidence>
<dbReference type="InterPro" id="IPR001216">
    <property type="entry name" value="P-phosphate_BS"/>
</dbReference>
<evidence type="ECO:0000256" key="19">
    <source>
        <dbReference type="ARBA" id="ARBA00079147"/>
    </source>
</evidence>
<comment type="cofactor">
    <cofactor evidence="1">
        <name>pyridoxal 5'-phosphate</name>
        <dbReference type="ChEBI" id="CHEBI:597326"/>
    </cofactor>
</comment>
<dbReference type="Gene3D" id="3.40.50.1100">
    <property type="match status" value="2"/>
</dbReference>
<comment type="similarity">
    <text evidence="5">Belongs to the cysteine synthase/cystathionine beta-synthase family.</text>
</comment>
<feature type="region of interest" description="Disordered" evidence="21">
    <location>
        <begin position="1"/>
        <end position="23"/>
    </location>
</feature>
<accession>A0AAF0EC30</accession>
<evidence type="ECO:0000256" key="9">
    <source>
        <dbReference type="ARBA" id="ARBA00022898"/>
    </source>
</evidence>
<dbReference type="InterPro" id="IPR042188">
    <property type="entry name" value="MmgE/PrpD_sf_2"/>
</dbReference>
<keyword evidence="10" id="KW-0809">Transit peptide</keyword>
<dbReference type="Pfam" id="PF03972">
    <property type="entry name" value="MmgE_PrpD_N"/>
    <property type="match status" value="1"/>
</dbReference>
<dbReference type="FunFam" id="3.30.1330.120:FF:000001">
    <property type="entry name" value="2-methylcitrate dehydratase"/>
    <property type="match status" value="1"/>
</dbReference>
<dbReference type="NCBIfam" id="NF007989">
    <property type="entry name" value="PRK10717.1"/>
    <property type="match status" value="1"/>
</dbReference>
<evidence type="ECO:0000256" key="6">
    <source>
        <dbReference type="ARBA" id="ARBA00012681"/>
    </source>
</evidence>
<dbReference type="InterPro" id="IPR036052">
    <property type="entry name" value="TrpB-like_PALP_sf"/>
</dbReference>
<dbReference type="CDD" id="cd01561">
    <property type="entry name" value="CBS_like"/>
    <property type="match status" value="1"/>
</dbReference>
<dbReference type="InterPro" id="IPR045336">
    <property type="entry name" value="MmgE_PrpD_N"/>
</dbReference>
<feature type="domain" description="MmgE/PrpD C-terminal" evidence="24">
    <location>
        <begin position="307"/>
        <end position="489"/>
    </location>
</feature>
<dbReference type="Gene3D" id="1.10.4100.10">
    <property type="entry name" value="2-methylcitrate dehydratase PrpD"/>
    <property type="match status" value="1"/>
</dbReference>
<evidence type="ECO:0000259" key="24">
    <source>
        <dbReference type="Pfam" id="PF19305"/>
    </source>
</evidence>
<evidence type="ECO:0000259" key="23">
    <source>
        <dbReference type="Pfam" id="PF03972"/>
    </source>
</evidence>
<dbReference type="InterPro" id="IPR005656">
    <property type="entry name" value="MmgE_PrpD"/>
</dbReference>
<feature type="domain" description="Tryptophan synthase beta chain-like PALP" evidence="22">
    <location>
        <begin position="555"/>
        <end position="854"/>
    </location>
</feature>
<sequence length="889" mass="96829">MTPRPVHFPGTIMPATQAPGVGHGEDNVRPPPDHVMQEIADYVHNYRIDSDVAYDTARLCLLDSLGCAMEALRFPAARALCGPVVEGTVVPHGTRVIGTSHVLDPIRGALNIGALIRWLDFNDTWLAAEWGHPSDNLGAILAVADWLSRTNQAQGKAPLTVQHVLTAAIKAHEIQGNLAILNSFNRVGLDHVVLVKVASTAVVSHMLGLSRDQTVDAISHAWVDGQPLRTYRHAPNAGSRKSWAAGDACARAVHLALLVQRGEGGYNSVLTAKTWGFYDVLFQGRPFAFQRPYTSYVMENVLFKLVPAEFHAQTAVEAAVELHKQLQRRGKTSDDIQSIRIRTQEAAIRIISKQGTLNNYADRDHCIQYMVAVPLIKGALEPCDYTDEAAADARIDALRAKTRVEEEPQYTREYYEPDKRSIGNAVSLLLNDGTAIDEVALDYVCTTYSLEQPVGHARRRQEAVPLIQQKLAKHLEGQLTPERRAQILSLLTDHASLVRMDVPAFMEVVSRASPLRTMSVLRSLPRALPTALPRVARTFASVSANATEPVSGLCGAIGNTPLIRINSISDAIGSDVYGKAEFMGPGGSVKDRAALYIVLDAEKKGLLKPGGTVVEGTAGNTGIGLAHVCRARGYRCVIYMPNTQSEEKINLLRMLGAEVYPVPAVPFDNPQNYNHQAARHAEQLENAVWTNQFDNVANREAHILTTGPEIWAQTRSTGLDGFICATGTGGTLAGITRYLKEKSNGQVQCWLADPPGSVLHGYVQTKGAELARTGTGSITEGIGQGRVTSNLRPDVDLLDNSLHIEDEASIAMVYRMLDEEGLYIGASSALNIVAAQRMAEKLGKGSKVATIICDGAARYQTRLFSRQWLESKKLLDAIPERLHKYIALP</sequence>
<evidence type="ECO:0000256" key="4">
    <source>
        <dbReference type="ARBA" id="ARBA00006174"/>
    </source>
</evidence>
<dbReference type="EC" id="2.5.1.47" evidence="6"/>
<evidence type="ECO:0000256" key="13">
    <source>
        <dbReference type="ARBA" id="ARBA00023239"/>
    </source>
</evidence>
<keyword evidence="13 25" id="KW-0456">Lyase</keyword>
<dbReference type="InterPro" id="IPR012705">
    <property type="entry name" value="2Me_IsoCit_deHydtase_PrpD"/>
</dbReference>
<dbReference type="PANTHER" id="PTHR16943:SF16">
    <property type="entry name" value="2-METHYLCITRATE DEHYDRATASE-RELATED"/>
    <property type="match status" value="1"/>
</dbReference>
<comment type="similarity">
    <text evidence="4">Belongs to the PrpD family.</text>
</comment>
<dbReference type="GO" id="GO:0019679">
    <property type="term" value="P:propionate metabolic process, methylcitrate cycle"/>
    <property type="evidence" value="ECO:0007669"/>
    <property type="project" value="InterPro"/>
</dbReference>
<evidence type="ECO:0000313" key="26">
    <source>
        <dbReference type="Proteomes" id="UP001214415"/>
    </source>
</evidence>
<comment type="subcellular location">
    <subcellularLocation>
        <location evidence="2">Mitochondrion</location>
    </subcellularLocation>
</comment>
<evidence type="ECO:0000256" key="15">
    <source>
        <dbReference type="ARBA" id="ARBA00050981"/>
    </source>
</evidence>
<protein>
    <recommendedName>
        <fullName evidence="17">Cysteine synthase 1</fullName>
        <ecNumber evidence="6">2.5.1.47</ecNumber>
    </recommendedName>
    <alternativeName>
        <fullName evidence="18">O-acetylserine (thiol)-lyase 1</fullName>
    </alternativeName>
    <alternativeName>
        <fullName evidence="19">O-acetylserine sulfhydrylase 1</fullName>
    </alternativeName>
    <alternativeName>
        <fullName evidence="20">O-succinylserine sulfhydrylase</fullName>
    </alternativeName>
</protein>
<evidence type="ECO:0000256" key="14">
    <source>
        <dbReference type="ARBA" id="ARBA00047931"/>
    </source>
</evidence>
<reference evidence="25" key="1">
    <citation type="submission" date="2023-03" db="EMBL/GenBank/DDBJ databases">
        <title>Mating type loci evolution in Malassezia.</title>
        <authorList>
            <person name="Coelho M.A."/>
        </authorList>
    </citation>
    <scope>NUCLEOTIDE SEQUENCE</scope>
    <source>
        <strain evidence="25">CBS 12830</strain>
    </source>
</reference>
<dbReference type="GO" id="GO:0047547">
    <property type="term" value="F:2-methylcitrate dehydratase activity"/>
    <property type="evidence" value="ECO:0007669"/>
    <property type="project" value="InterPro"/>
</dbReference>
<keyword evidence="26" id="KW-1185">Reference proteome</keyword>
<dbReference type="NCBIfam" id="TIGR02330">
    <property type="entry name" value="prpD"/>
    <property type="match status" value="1"/>
</dbReference>